<feature type="compositionally biased region" description="Basic and acidic residues" evidence="6">
    <location>
        <begin position="231"/>
        <end position="255"/>
    </location>
</feature>
<feature type="compositionally biased region" description="Low complexity" evidence="6">
    <location>
        <begin position="495"/>
        <end position="512"/>
    </location>
</feature>
<dbReference type="GeneID" id="105878436"/>
<dbReference type="PANTHER" id="PTHR13546:SF13">
    <property type="entry name" value="COILED-COIL DOMAIN-CONTAINING PROTEIN 85A"/>
    <property type="match status" value="1"/>
</dbReference>
<feature type="region of interest" description="Disordered" evidence="6">
    <location>
        <begin position="1"/>
        <end position="25"/>
    </location>
</feature>
<keyword evidence="8" id="KW-1185">Reference proteome</keyword>
<evidence type="ECO:0000256" key="5">
    <source>
        <dbReference type="SAM" id="Coils"/>
    </source>
</evidence>
<feature type="coiled-coil region" evidence="5">
    <location>
        <begin position="136"/>
        <end position="163"/>
    </location>
</feature>
<comment type="similarity">
    <text evidence="2">Belongs to the CCDC85 family.</text>
</comment>
<dbReference type="AlphaFoldDB" id="A0A8B7H9D1"/>
<feature type="region of interest" description="Disordered" evidence="6">
    <location>
        <begin position="199"/>
        <end position="418"/>
    </location>
</feature>
<dbReference type="KEGG" id="mmur:105878436"/>
<keyword evidence="4 5" id="KW-0175">Coiled coil</keyword>
<dbReference type="EMBL" id="ABDC03005033">
    <property type="status" value="NOT_ANNOTATED_CDS"/>
    <property type="molecule type" value="Genomic_DNA"/>
</dbReference>
<evidence type="ECO:0000256" key="1">
    <source>
        <dbReference type="ARBA" id="ARBA00004536"/>
    </source>
</evidence>
<dbReference type="InterPro" id="IPR019359">
    <property type="entry name" value="CCDC85"/>
</dbReference>
<feature type="region of interest" description="Disordered" evidence="6">
    <location>
        <begin position="438"/>
        <end position="465"/>
    </location>
</feature>
<evidence type="ECO:0000256" key="2">
    <source>
        <dbReference type="ARBA" id="ARBA00009052"/>
    </source>
</evidence>
<reference evidence="7" key="1">
    <citation type="submission" date="2016-12" db="EMBL/GenBank/DDBJ databases">
        <title>Mouse lemur reference genome and diversity panel.</title>
        <authorList>
            <person name="Harris R."/>
            <person name="Larsen P."/>
            <person name="Liu Y."/>
            <person name="Hughes D.S."/>
            <person name="Murali S."/>
            <person name="Raveendran M."/>
            <person name="Korchina V."/>
            <person name="Wang M."/>
            <person name="Jhangiani S."/>
            <person name="Bandaranaike D."/>
            <person name="Bellair M."/>
            <person name="Blankenburg K."/>
            <person name="Chao H."/>
            <person name="Dahdouli M."/>
            <person name="Dinh H."/>
            <person name="Doddapaneni H."/>
            <person name="English A."/>
            <person name="Firestine M."/>
            <person name="Gnanaolivu R."/>
            <person name="Gross S."/>
            <person name="Hernandez B."/>
            <person name="Javaid M."/>
            <person name="Jayaseelan J."/>
            <person name="Jones J."/>
            <person name="Khan Z."/>
            <person name="Kovar C."/>
            <person name="Kurapati P."/>
            <person name="Le B."/>
            <person name="Lee S."/>
            <person name="Li M."/>
            <person name="Mathew T."/>
            <person name="Narasimhan A."/>
            <person name="Ngo D."/>
            <person name="Nguyen L."/>
            <person name="Okwuonu G."/>
            <person name="Ongeri F."/>
            <person name="Osuji N."/>
            <person name="Pu L.-L."/>
            <person name="Puazo M."/>
            <person name="Quiroz J."/>
            <person name="Raj R."/>
            <person name="Rajbhandari K."/>
            <person name="Reid J.G."/>
            <person name="Santibanez J."/>
            <person name="Sexton D."/>
            <person name="Skinner E."/>
            <person name="Vee V."/>
            <person name="Weissenberger G."/>
            <person name="Wu Y."/>
            <person name="Xin Y."/>
            <person name="Han Y."/>
            <person name="Campbell C."/>
            <person name="Brown A."/>
            <person name="Sullivan B."/>
            <person name="Shelton J."/>
            <person name="Brown S."/>
            <person name="Dudchenko O."/>
            <person name="Machol I."/>
            <person name="Durand N."/>
            <person name="Shamim M."/>
            <person name="Lieberman A."/>
            <person name="Muzny D.M."/>
            <person name="Richards S."/>
            <person name="Yoder A."/>
            <person name="Worley K.C."/>
            <person name="Rogers J."/>
            <person name="Gibbs R.A."/>
        </authorList>
    </citation>
    <scope>NUCLEOTIDE SEQUENCE [LARGE SCALE GENOMIC DNA]</scope>
</reference>
<dbReference type="GeneTree" id="ENSGT00940000157361"/>
<keyword evidence="3" id="KW-0965">Cell junction</keyword>
<evidence type="ECO:0000313" key="7">
    <source>
        <dbReference type="Ensembl" id="ENSMICP00000027868.1"/>
    </source>
</evidence>
<dbReference type="PANTHER" id="PTHR13546">
    <property type="entry name" value="RE60986P"/>
    <property type="match status" value="1"/>
</dbReference>
<feature type="compositionally biased region" description="Gly residues" evidence="6">
    <location>
        <begin position="371"/>
        <end position="394"/>
    </location>
</feature>
<dbReference type="EMBL" id="ABDC03005034">
    <property type="status" value="NOT_ANNOTATED_CDS"/>
    <property type="molecule type" value="Genomic_DNA"/>
</dbReference>
<evidence type="ECO:0000256" key="6">
    <source>
        <dbReference type="SAM" id="MobiDB-lite"/>
    </source>
</evidence>
<dbReference type="GO" id="GO:0045892">
    <property type="term" value="P:negative regulation of DNA-templated transcription"/>
    <property type="evidence" value="ECO:0007669"/>
    <property type="project" value="TreeGrafter"/>
</dbReference>
<evidence type="ECO:0000256" key="3">
    <source>
        <dbReference type="ARBA" id="ARBA00022949"/>
    </source>
</evidence>
<dbReference type="Pfam" id="PF10226">
    <property type="entry name" value="CCDC85"/>
    <property type="match status" value="1"/>
</dbReference>
<evidence type="ECO:0000256" key="4">
    <source>
        <dbReference type="ARBA" id="ARBA00023054"/>
    </source>
</evidence>
<feature type="compositionally biased region" description="Low complexity" evidence="6">
    <location>
        <begin position="204"/>
        <end position="215"/>
    </location>
</feature>
<sequence length="591" mass="64035">MSKAAGGAAAAAESCPPAPAGSSAAAAVEDLSKVSDEELLQWSKEELIRCLRRAEAEKVSAMLDHSNLIREVNRRLQLHLGEIRGLKDINQKLQEDNQELRDLCCFLDDDRQKGKRVSREWQRLGRYTAGVMHKEVALYLQKLKELEVKQEEVVKENMELKELCVLLDEEKGTGCAGSRCSIDSQASLCQLAASTAPYVRDVGDGSSTSSTGSTDSPDHHKHHVSGGSPEHLQKPRSEGSPEHSKHRSASPEHLQKPRASGTPDHPKALKGPSPEHHKPLCKGSPEQQRHPHPGSSPETLPKHVLSGSPEHFQKHRPGGSPEHARHSGGSPEHLQKHALGGSLEHLPRARGTSPEHLKQHYGGSPDHKHGGGGGGGSSAGGGGGGGGGSGGGSREGTLRRQAQEDASPHHRNVYSGINESTLSYVRQLEARVRQLEEENRMLPQATQNRRQPPTRNSSNMEKGWGPRAQRVLQWWQGCRGIGRCLPTLPGSFRLSSGADGSNSSPNSPASFSGHTTPSQQPEPVVHSLKVLDVQETIDRQQGKEYEHDLSETEKAIVREMCNVVWKKLGDAAGSCPGIRQHLSGNQYKGPM</sequence>
<feature type="region of interest" description="Disordered" evidence="6">
    <location>
        <begin position="495"/>
        <end position="523"/>
    </location>
</feature>
<dbReference type="GO" id="GO:0005634">
    <property type="term" value="C:nucleus"/>
    <property type="evidence" value="ECO:0007669"/>
    <property type="project" value="TreeGrafter"/>
</dbReference>
<dbReference type="Proteomes" id="UP000694394">
    <property type="component" value="Chromosome 4"/>
</dbReference>
<feature type="compositionally biased region" description="Polar residues" evidence="6">
    <location>
        <begin position="444"/>
        <end position="460"/>
    </location>
</feature>
<dbReference type="RefSeq" id="XP_012633292.1">
    <property type="nucleotide sequence ID" value="XM_012777838.3"/>
</dbReference>
<evidence type="ECO:0000313" key="8">
    <source>
        <dbReference type="Proteomes" id="UP000694394"/>
    </source>
</evidence>
<feature type="compositionally biased region" description="Basic and acidic residues" evidence="6">
    <location>
        <begin position="396"/>
        <end position="408"/>
    </location>
</feature>
<protein>
    <submittedName>
        <fullName evidence="7">Coiled-coil domain containing 85A</fullName>
    </submittedName>
</protein>
<organism evidence="7 8">
    <name type="scientific">Microcebus murinus</name>
    <name type="common">Gray mouse lemur</name>
    <name type="synonym">Lemur murinus</name>
    <dbReference type="NCBI Taxonomy" id="30608"/>
    <lineage>
        <taxon>Eukaryota</taxon>
        <taxon>Metazoa</taxon>
        <taxon>Chordata</taxon>
        <taxon>Craniata</taxon>
        <taxon>Vertebrata</taxon>
        <taxon>Euteleostomi</taxon>
        <taxon>Mammalia</taxon>
        <taxon>Eutheria</taxon>
        <taxon>Euarchontoglires</taxon>
        <taxon>Primates</taxon>
        <taxon>Strepsirrhini</taxon>
        <taxon>Lemuriformes</taxon>
        <taxon>Cheirogaleidae</taxon>
        <taxon>Microcebus</taxon>
    </lineage>
</organism>
<proteinExistence type="inferred from homology"/>
<accession>A0A8B7H9D1</accession>
<dbReference type="OrthoDB" id="10056395at2759"/>
<reference evidence="7" key="2">
    <citation type="submission" date="2025-08" db="UniProtKB">
        <authorList>
            <consortium name="Ensembl"/>
        </authorList>
    </citation>
    <scope>IDENTIFICATION</scope>
</reference>
<dbReference type="Ensembl" id="ENSMICT00000035874.2">
    <property type="protein sequence ID" value="ENSMICP00000027868.1"/>
    <property type="gene ID" value="ENSMICG00000029777.2"/>
</dbReference>
<gene>
    <name evidence="7" type="primary">CCDC85A</name>
</gene>
<dbReference type="GO" id="GO:0005912">
    <property type="term" value="C:adherens junction"/>
    <property type="evidence" value="ECO:0007669"/>
    <property type="project" value="UniProtKB-SubCell"/>
</dbReference>
<name>A0A8B7H9D1_MICMU</name>
<reference evidence="7" key="3">
    <citation type="submission" date="2025-09" db="UniProtKB">
        <authorList>
            <consortium name="Ensembl"/>
        </authorList>
    </citation>
    <scope>IDENTIFICATION</scope>
</reference>
<comment type="subcellular location">
    <subcellularLocation>
        <location evidence="1">Cell junction</location>
        <location evidence="1">Adherens junction</location>
    </subcellularLocation>
</comment>
<dbReference type="CTD" id="114800"/>